<keyword evidence="4" id="KW-1185">Reference proteome</keyword>
<protein>
    <submittedName>
        <fullName evidence="3">Beta-lactamase/transpeptidase-like protein</fullName>
    </submittedName>
</protein>
<dbReference type="EMBL" id="ML994612">
    <property type="protein sequence ID" value="KAF2194367.1"/>
    <property type="molecule type" value="Genomic_DNA"/>
</dbReference>
<evidence type="ECO:0000259" key="2">
    <source>
        <dbReference type="Pfam" id="PF00144"/>
    </source>
</evidence>
<evidence type="ECO:0000256" key="1">
    <source>
        <dbReference type="ARBA" id="ARBA00038215"/>
    </source>
</evidence>
<proteinExistence type="inferred from homology"/>
<accession>A0A6A6EQA3</accession>
<dbReference type="OrthoDB" id="5946976at2759"/>
<feature type="non-terminal residue" evidence="3">
    <location>
        <position position="1"/>
    </location>
</feature>
<dbReference type="InterPro" id="IPR012338">
    <property type="entry name" value="Beta-lactam/transpept-like"/>
</dbReference>
<dbReference type="PANTHER" id="PTHR46825">
    <property type="entry name" value="D-ALANYL-D-ALANINE-CARBOXYPEPTIDASE/ENDOPEPTIDASE AMPH"/>
    <property type="match status" value="1"/>
</dbReference>
<dbReference type="InterPro" id="IPR001466">
    <property type="entry name" value="Beta-lactam-related"/>
</dbReference>
<reference evidence="3" key="1">
    <citation type="journal article" date="2020" name="Stud. Mycol.">
        <title>101 Dothideomycetes genomes: a test case for predicting lifestyles and emergence of pathogens.</title>
        <authorList>
            <person name="Haridas S."/>
            <person name="Albert R."/>
            <person name="Binder M."/>
            <person name="Bloem J."/>
            <person name="Labutti K."/>
            <person name="Salamov A."/>
            <person name="Andreopoulos B."/>
            <person name="Baker S."/>
            <person name="Barry K."/>
            <person name="Bills G."/>
            <person name="Bluhm B."/>
            <person name="Cannon C."/>
            <person name="Castanera R."/>
            <person name="Culley D."/>
            <person name="Daum C."/>
            <person name="Ezra D."/>
            <person name="Gonzalez J."/>
            <person name="Henrissat B."/>
            <person name="Kuo A."/>
            <person name="Liang C."/>
            <person name="Lipzen A."/>
            <person name="Lutzoni F."/>
            <person name="Magnuson J."/>
            <person name="Mondo S."/>
            <person name="Nolan M."/>
            <person name="Ohm R."/>
            <person name="Pangilinan J."/>
            <person name="Park H.-J."/>
            <person name="Ramirez L."/>
            <person name="Alfaro M."/>
            <person name="Sun H."/>
            <person name="Tritt A."/>
            <person name="Yoshinaga Y."/>
            <person name="Zwiers L.-H."/>
            <person name="Turgeon B."/>
            <person name="Goodwin S."/>
            <person name="Spatafora J."/>
            <person name="Crous P."/>
            <person name="Grigoriev I."/>
        </authorList>
    </citation>
    <scope>NUCLEOTIDE SEQUENCE</scope>
    <source>
        <strain evidence="3">CBS 207.26</strain>
    </source>
</reference>
<dbReference type="SUPFAM" id="SSF56601">
    <property type="entry name" value="beta-lactamase/transpeptidase-like"/>
    <property type="match status" value="1"/>
</dbReference>
<dbReference type="Gene3D" id="3.40.710.10">
    <property type="entry name" value="DD-peptidase/beta-lactamase superfamily"/>
    <property type="match status" value="1"/>
</dbReference>
<dbReference type="Proteomes" id="UP000800200">
    <property type="component" value="Unassembled WGS sequence"/>
</dbReference>
<evidence type="ECO:0000313" key="4">
    <source>
        <dbReference type="Proteomes" id="UP000800200"/>
    </source>
</evidence>
<feature type="domain" description="Beta-lactamase-related" evidence="2">
    <location>
        <begin position="4"/>
        <end position="338"/>
    </location>
</feature>
<comment type="similarity">
    <text evidence="1">Belongs to the peptidase S12 family.</text>
</comment>
<sequence length="357" mass="40178">INWHVPGLAVAVIDGKQINAQGYGVARLKQNFKTQSEHEGEEEYPVTPQTLFDIASMSKSFTAASMALLVQDESEDLKNVQWRTPVSKLCSDFAFENDYATENISVEDILGHRNGLPGHDESMRGVKSRVQDTLKSVTRNLRSLPLSRPLRTEFQYSNPLYTSAAHLVSNLSRMPFDDFLRTHFWNRLGMTRTFLGSENIPTSEQVQAAQGYVWLSEKVEYKPIPHILEPEGTGSAAIISNVEDIARWICAFRHHCPSIVESSYAQLATPRILQTSMDEDGIPYLSPSFYALGWHVCYYHGHTIISHGGLWAGFASTMQYIPSKNWGFVMMSNSESGYEACTELAWYLIDEVLEIPA</sequence>
<name>A0A6A6EQA3_9PEZI</name>
<dbReference type="AlphaFoldDB" id="A0A6A6EQA3"/>
<dbReference type="PANTHER" id="PTHR46825:SF9">
    <property type="entry name" value="BETA-LACTAMASE-RELATED DOMAIN-CONTAINING PROTEIN"/>
    <property type="match status" value="1"/>
</dbReference>
<gene>
    <name evidence="3" type="ORF">K469DRAFT_549061</name>
</gene>
<organism evidence="3 4">
    <name type="scientific">Zopfia rhizophila CBS 207.26</name>
    <dbReference type="NCBI Taxonomy" id="1314779"/>
    <lineage>
        <taxon>Eukaryota</taxon>
        <taxon>Fungi</taxon>
        <taxon>Dikarya</taxon>
        <taxon>Ascomycota</taxon>
        <taxon>Pezizomycotina</taxon>
        <taxon>Dothideomycetes</taxon>
        <taxon>Dothideomycetes incertae sedis</taxon>
        <taxon>Zopfiaceae</taxon>
        <taxon>Zopfia</taxon>
    </lineage>
</organism>
<evidence type="ECO:0000313" key="3">
    <source>
        <dbReference type="EMBL" id="KAF2194367.1"/>
    </source>
</evidence>
<dbReference type="InterPro" id="IPR050491">
    <property type="entry name" value="AmpC-like"/>
</dbReference>
<dbReference type="Pfam" id="PF00144">
    <property type="entry name" value="Beta-lactamase"/>
    <property type="match status" value="1"/>
</dbReference>